<reference evidence="3" key="1">
    <citation type="journal article" date="2019" name="Int. J. Syst. Evol. Microbiol.">
        <title>The Global Catalogue of Microorganisms (GCM) 10K type strain sequencing project: providing services to taxonomists for standard genome sequencing and annotation.</title>
        <authorList>
            <consortium name="The Broad Institute Genomics Platform"/>
            <consortium name="The Broad Institute Genome Sequencing Center for Infectious Disease"/>
            <person name="Wu L."/>
            <person name="Ma J."/>
        </authorList>
    </citation>
    <scope>NUCLEOTIDE SEQUENCE [LARGE SCALE GENOMIC DNA]</scope>
    <source>
        <strain evidence="3">CGMCC 4.7246</strain>
    </source>
</reference>
<dbReference type="SUPFAM" id="SSF51182">
    <property type="entry name" value="RmlC-like cupins"/>
    <property type="match status" value="1"/>
</dbReference>
<name>A0ABW1PHU1_9PSEU</name>
<dbReference type="Pfam" id="PF07883">
    <property type="entry name" value="Cupin_2"/>
    <property type="match status" value="1"/>
</dbReference>
<dbReference type="Gene3D" id="2.60.120.10">
    <property type="entry name" value="Jelly Rolls"/>
    <property type="match status" value="1"/>
</dbReference>
<dbReference type="Proteomes" id="UP001596220">
    <property type="component" value="Unassembled WGS sequence"/>
</dbReference>
<sequence length="162" mass="17559">MTTTENDLLPVIHAKAGQGQAVWFGDAIYSFKATKATTNGALTFAEASVPPGGGPPPHVHPHADEAFFILSGELEFLNGQETFLAGEGDFVYIPRGTRHRFRNVGLHVSRLLFLFTPSTGMENFFSAIGTPARPGIAPLPLTPEQQRQIVELAPEHDLRLAL</sequence>
<keyword evidence="3" id="KW-1185">Reference proteome</keyword>
<evidence type="ECO:0000259" key="1">
    <source>
        <dbReference type="Pfam" id="PF07883"/>
    </source>
</evidence>
<dbReference type="PANTHER" id="PTHR36440">
    <property type="entry name" value="PUTATIVE (AFU_ORTHOLOGUE AFUA_8G07350)-RELATED"/>
    <property type="match status" value="1"/>
</dbReference>
<feature type="domain" description="Cupin type-2" evidence="1">
    <location>
        <begin position="48"/>
        <end position="113"/>
    </location>
</feature>
<gene>
    <name evidence="2" type="ORF">ACFP3R_35760</name>
</gene>
<dbReference type="RefSeq" id="WP_380643108.1">
    <property type="nucleotide sequence ID" value="NZ_JBHSQO010000069.1"/>
</dbReference>
<dbReference type="InterPro" id="IPR014710">
    <property type="entry name" value="RmlC-like_jellyroll"/>
</dbReference>
<organism evidence="2 3">
    <name type="scientific">Saccharothrix lopnurensis</name>
    <dbReference type="NCBI Taxonomy" id="1670621"/>
    <lineage>
        <taxon>Bacteria</taxon>
        <taxon>Bacillati</taxon>
        <taxon>Actinomycetota</taxon>
        <taxon>Actinomycetes</taxon>
        <taxon>Pseudonocardiales</taxon>
        <taxon>Pseudonocardiaceae</taxon>
        <taxon>Saccharothrix</taxon>
    </lineage>
</organism>
<accession>A0ABW1PHU1</accession>
<dbReference type="InterPro" id="IPR013096">
    <property type="entry name" value="Cupin_2"/>
</dbReference>
<proteinExistence type="predicted"/>
<dbReference type="PANTHER" id="PTHR36440:SF1">
    <property type="entry name" value="PUTATIVE (AFU_ORTHOLOGUE AFUA_8G07350)-RELATED"/>
    <property type="match status" value="1"/>
</dbReference>
<dbReference type="InterPro" id="IPR053146">
    <property type="entry name" value="QDO-like"/>
</dbReference>
<protein>
    <submittedName>
        <fullName evidence="2">Cupin domain-containing protein</fullName>
    </submittedName>
</protein>
<evidence type="ECO:0000313" key="3">
    <source>
        <dbReference type="Proteomes" id="UP001596220"/>
    </source>
</evidence>
<comment type="caution">
    <text evidence="2">The sequence shown here is derived from an EMBL/GenBank/DDBJ whole genome shotgun (WGS) entry which is preliminary data.</text>
</comment>
<evidence type="ECO:0000313" key="2">
    <source>
        <dbReference type="EMBL" id="MFC6094653.1"/>
    </source>
</evidence>
<dbReference type="InterPro" id="IPR011051">
    <property type="entry name" value="RmlC_Cupin_sf"/>
</dbReference>
<dbReference type="EMBL" id="JBHSQO010000069">
    <property type="protein sequence ID" value="MFC6094653.1"/>
    <property type="molecule type" value="Genomic_DNA"/>
</dbReference>